<dbReference type="EMBL" id="JARWAO010000010">
    <property type="protein sequence ID" value="MDR5897267.1"/>
    <property type="molecule type" value="Genomic_DNA"/>
</dbReference>
<evidence type="ECO:0000313" key="1">
    <source>
        <dbReference type="EMBL" id="MDR5897267.1"/>
    </source>
</evidence>
<dbReference type="Proteomes" id="UP001269375">
    <property type="component" value="Unassembled WGS sequence"/>
</dbReference>
<evidence type="ECO:0000313" key="2">
    <source>
        <dbReference type="Proteomes" id="UP001269375"/>
    </source>
</evidence>
<reference evidence="1 2" key="1">
    <citation type="submission" date="2023-04" db="EMBL/GenBank/DDBJ databases">
        <title>A long-awaited taxogenomic arrangement of the family Halomonadaceae.</title>
        <authorList>
            <person name="De La Haba R."/>
            <person name="Chuvochina M."/>
            <person name="Wittouck S."/>
            <person name="Arahal D.R."/>
            <person name="Sanchez-Porro C."/>
            <person name="Hugenholtz P."/>
            <person name="Ventosa A."/>
        </authorList>
    </citation>
    <scope>NUCLEOTIDE SEQUENCE [LARGE SCALE GENOMIC DNA]</scope>
    <source>
        <strain evidence="1 2">DSM 22428</strain>
    </source>
</reference>
<proteinExistence type="predicted"/>
<name>A0ABU1H0T7_9GAMM</name>
<dbReference type="RefSeq" id="WP_251595525.1">
    <property type="nucleotide sequence ID" value="NZ_JAMLJI010000006.1"/>
</dbReference>
<keyword evidence="2" id="KW-1185">Reference proteome</keyword>
<gene>
    <name evidence="1" type="ORF">QC825_14445</name>
</gene>
<organism evidence="1 2">
    <name type="scientific">Larsenimonas suaedae</name>
    <dbReference type="NCBI Taxonomy" id="1851019"/>
    <lineage>
        <taxon>Bacteria</taxon>
        <taxon>Pseudomonadati</taxon>
        <taxon>Pseudomonadota</taxon>
        <taxon>Gammaproteobacteria</taxon>
        <taxon>Oceanospirillales</taxon>
        <taxon>Halomonadaceae</taxon>
        <taxon>Larsenimonas</taxon>
    </lineage>
</organism>
<accession>A0ABU1H0T7</accession>
<comment type="caution">
    <text evidence="1">The sequence shown here is derived from an EMBL/GenBank/DDBJ whole genome shotgun (WGS) entry which is preliminary data.</text>
</comment>
<sequence length="63" mass="6844">MNEYVLSYTALEGHETEVIIRSDTEMGAVTQAQNHVAGGEGLLESITLMAPAGYELQPCFGWL</sequence>
<protein>
    <submittedName>
        <fullName evidence="1">Uncharacterized protein</fullName>
    </submittedName>
</protein>